<gene>
    <name evidence="2" type="ORF">RV14_GL002069</name>
</gene>
<keyword evidence="3" id="KW-1185">Reference proteome</keyword>
<feature type="transmembrane region" description="Helical" evidence="1">
    <location>
        <begin position="23"/>
        <end position="41"/>
    </location>
</feature>
<accession>A0A1L8WP32</accession>
<keyword evidence="1" id="KW-1133">Transmembrane helix</keyword>
<name>A0A1L8WP32_9ENTE</name>
<reference evidence="2 3" key="1">
    <citation type="submission" date="2014-12" db="EMBL/GenBank/DDBJ databases">
        <title>Draft genome sequences of 29 type strains of Enterococci.</title>
        <authorList>
            <person name="Zhong Z."/>
            <person name="Sun Z."/>
            <person name="Liu W."/>
            <person name="Zhang W."/>
            <person name="Zhang H."/>
        </authorList>
    </citation>
    <scope>NUCLEOTIDE SEQUENCE [LARGE SCALE GENOMIC DNA]</scope>
    <source>
        <strain evidence="2 3">DSM 15687</strain>
    </source>
</reference>
<proteinExistence type="predicted"/>
<dbReference type="AlphaFoldDB" id="A0A1L8WP32"/>
<keyword evidence="1" id="KW-0812">Transmembrane</keyword>
<sequence>MLRRRSKKLSNLNEKGDRMDKHLYYRVMGPTAGFALLMLLIPGIPMRSLFGFLVMFLGFGRYYYLMSRK</sequence>
<feature type="transmembrane region" description="Helical" evidence="1">
    <location>
        <begin position="47"/>
        <end position="64"/>
    </location>
</feature>
<organism evidence="2 3">
    <name type="scientific">Enterococcus ratti</name>
    <dbReference type="NCBI Taxonomy" id="150033"/>
    <lineage>
        <taxon>Bacteria</taxon>
        <taxon>Bacillati</taxon>
        <taxon>Bacillota</taxon>
        <taxon>Bacilli</taxon>
        <taxon>Lactobacillales</taxon>
        <taxon>Enterococcaceae</taxon>
        <taxon>Enterococcus</taxon>
    </lineage>
</organism>
<evidence type="ECO:0000313" key="2">
    <source>
        <dbReference type="EMBL" id="OJG82777.1"/>
    </source>
</evidence>
<dbReference type="EMBL" id="JXLB01000007">
    <property type="protein sequence ID" value="OJG82777.1"/>
    <property type="molecule type" value="Genomic_DNA"/>
</dbReference>
<dbReference type="STRING" id="150033.RV14_GL002069"/>
<comment type="caution">
    <text evidence="2">The sequence shown here is derived from an EMBL/GenBank/DDBJ whole genome shotgun (WGS) entry which is preliminary data.</text>
</comment>
<evidence type="ECO:0000313" key="3">
    <source>
        <dbReference type="Proteomes" id="UP000182152"/>
    </source>
</evidence>
<evidence type="ECO:0000256" key="1">
    <source>
        <dbReference type="SAM" id="Phobius"/>
    </source>
</evidence>
<keyword evidence="1" id="KW-0472">Membrane</keyword>
<dbReference type="Proteomes" id="UP000182152">
    <property type="component" value="Unassembled WGS sequence"/>
</dbReference>
<protein>
    <submittedName>
        <fullName evidence="2">Uncharacterized protein</fullName>
    </submittedName>
</protein>